<gene>
    <name evidence="1" type="ORF">D5086_0000153160</name>
</gene>
<protein>
    <submittedName>
        <fullName evidence="1">Uncharacterized protein</fullName>
    </submittedName>
</protein>
<evidence type="ECO:0000313" key="1">
    <source>
        <dbReference type="EMBL" id="TKS03319.1"/>
    </source>
</evidence>
<comment type="caution">
    <text evidence="1">The sequence shown here is derived from an EMBL/GenBank/DDBJ whole genome shotgun (WGS) entry which is preliminary data.</text>
</comment>
<sequence>MRQKATENIEMNKPTPIRCKDVMPREWPVCLRRTGTITFFVDGDKNEDIDDAEDGDRTCWNYEVGGEFSVHDVCLADEEGWELSKGYGECNCGCMPILGGFL</sequence>
<dbReference type="EMBL" id="RCHU01000504">
    <property type="protein sequence ID" value="TKS03319.1"/>
    <property type="molecule type" value="Genomic_DNA"/>
</dbReference>
<reference evidence="1" key="1">
    <citation type="submission" date="2018-10" db="EMBL/GenBank/DDBJ databases">
        <title>Population genomic analysis revealed the cold adaptation of white poplar.</title>
        <authorList>
            <person name="Liu Y.-J."/>
        </authorList>
    </citation>
    <scope>NUCLEOTIDE SEQUENCE [LARGE SCALE GENOMIC DNA]</scope>
    <source>
        <strain evidence="1">PAL-ZL1</strain>
    </source>
</reference>
<proteinExistence type="predicted"/>
<accession>A0A4U5Q0Z6</accession>
<name>A0A4U5Q0Z6_POPAL</name>
<organism evidence="1">
    <name type="scientific">Populus alba</name>
    <name type="common">White poplar</name>
    <dbReference type="NCBI Taxonomy" id="43335"/>
    <lineage>
        <taxon>Eukaryota</taxon>
        <taxon>Viridiplantae</taxon>
        <taxon>Streptophyta</taxon>
        <taxon>Embryophyta</taxon>
        <taxon>Tracheophyta</taxon>
        <taxon>Spermatophyta</taxon>
        <taxon>Magnoliopsida</taxon>
        <taxon>eudicotyledons</taxon>
        <taxon>Gunneridae</taxon>
        <taxon>Pentapetalae</taxon>
        <taxon>rosids</taxon>
        <taxon>fabids</taxon>
        <taxon>Malpighiales</taxon>
        <taxon>Salicaceae</taxon>
        <taxon>Saliceae</taxon>
        <taxon>Populus</taxon>
    </lineage>
</organism>
<dbReference type="AlphaFoldDB" id="A0A4U5Q0Z6"/>